<evidence type="ECO:0000256" key="5">
    <source>
        <dbReference type="PIRSR" id="PIRSR600821-52"/>
    </source>
</evidence>
<name>A0A017RYU8_9CLOT</name>
<dbReference type="STRING" id="1403537.Q428_00250"/>
<dbReference type="GO" id="GO:0008784">
    <property type="term" value="F:alanine racemase activity"/>
    <property type="evidence" value="ECO:0007669"/>
    <property type="project" value="InterPro"/>
</dbReference>
<keyword evidence="3" id="KW-0413">Isomerase</keyword>
<comment type="cofactor">
    <cofactor evidence="1 4">
        <name>pyridoxal 5'-phosphate</name>
        <dbReference type="ChEBI" id="CHEBI:597326"/>
    </cofactor>
</comment>
<dbReference type="FunFam" id="3.20.20.10:FF:000002">
    <property type="entry name" value="Alanine racemase"/>
    <property type="match status" value="1"/>
</dbReference>
<comment type="caution">
    <text evidence="7">The sequence shown here is derived from an EMBL/GenBank/DDBJ whole genome shotgun (WGS) entry which is preliminary data.</text>
</comment>
<dbReference type="InterPro" id="IPR000821">
    <property type="entry name" value="Ala_racemase"/>
</dbReference>
<dbReference type="InterPro" id="IPR029066">
    <property type="entry name" value="PLP-binding_barrel"/>
</dbReference>
<evidence type="ECO:0000256" key="1">
    <source>
        <dbReference type="ARBA" id="ARBA00001933"/>
    </source>
</evidence>
<dbReference type="Proteomes" id="UP000019681">
    <property type="component" value="Unassembled WGS sequence"/>
</dbReference>
<reference evidence="7 8" key="1">
    <citation type="journal article" date="2014" name="Genome Announc.">
        <title>Draft Genome Sequence of Fervidicella metallireducens Strain AeBT, an Iron-Reducing Thermoanaerobe from the Great Artesian Basin.</title>
        <authorList>
            <person name="Patel B.K."/>
        </authorList>
    </citation>
    <scope>NUCLEOTIDE SEQUENCE [LARGE SCALE GENOMIC DNA]</scope>
    <source>
        <strain evidence="7 8">AeB</strain>
    </source>
</reference>
<dbReference type="SUPFAM" id="SSF51419">
    <property type="entry name" value="PLP-binding barrel"/>
    <property type="match status" value="1"/>
</dbReference>
<dbReference type="InterPro" id="IPR009006">
    <property type="entry name" value="Ala_racemase/Decarboxylase_C"/>
</dbReference>
<keyword evidence="8" id="KW-1185">Reference proteome</keyword>
<dbReference type="Gene3D" id="3.20.20.10">
    <property type="entry name" value="Alanine racemase"/>
    <property type="match status" value="1"/>
</dbReference>
<evidence type="ECO:0000256" key="4">
    <source>
        <dbReference type="PIRSR" id="PIRSR600821-50"/>
    </source>
</evidence>
<dbReference type="SUPFAM" id="SSF50621">
    <property type="entry name" value="Alanine racemase C-terminal domain-like"/>
    <property type="match status" value="1"/>
</dbReference>
<evidence type="ECO:0000313" key="8">
    <source>
        <dbReference type="Proteomes" id="UP000019681"/>
    </source>
</evidence>
<dbReference type="Pfam" id="PF01168">
    <property type="entry name" value="Ala_racemase_N"/>
    <property type="match status" value="1"/>
</dbReference>
<dbReference type="SMART" id="SM01005">
    <property type="entry name" value="Ala_racemase_C"/>
    <property type="match status" value="1"/>
</dbReference>
<dbReference type="Gene3D" id="2.40.37.10">
    <property type="entry name" value="Lyase, Ornithine Decarboxylase, Chain A, domain 1"/>
    <property type="match status" value="1"/>
</dbReference>
<dbReference type="RefSeq" id="WP_035377085.1">
    <property type="nucleotide sequence ID" value="NZ_AZQP01000001.1"/>
</dbReference>
<keyword evidence="2 4" id="KW-0663">Pyridoxal phosphate</keyword>
<dbReference type="NCBIfam" id="TIGR00492">
    <property type="entry name" value="alr"/>
    <property type="match status" value="1"/>
</dbReference>
<feature type="domain" description="Alanine racemase C-terminal" evidence="6">
    <location>
        <begin position="224"/>
        <end position="345"/>
    </location>
</feature>
<feature type="binding site" evidence="5">
    <location>
        <position position="311"/>
    </location>
    <ligand>
        <name>substrate</name>
    </ligand>
</feature>
<dbReference type="GO" id="GO:0030170">
    <property type="term" value="F:pyridoxal phosphate binding"/>
    <property type="evidence" value="ECO:0007669"/>
    <property type="project" value="TreeGrafter"/>
</dbReference>
<organism evidence="7 8">
    <name type="scientific">Fervidicella metallireducens AeB</name>
    <dbReference type="NCBI Taxonomy" id="1403537"/>
    <lineage>
        <taxon>Bacteria</taxon>
        <taxon>Bacillati</taxon>
        <taxon>Bacillota</taxon>
        <taxon>Clostridia</taxon>
        <taxon>Eubacteriales</taxon>
        <taxon>Clostridiaceae</taxon>
        <taxon>Fervidicella</taxon>
    </lineage>
</organism>
<gene>
    <name evidence="7" type="ORF">Q428_00250</name>
</gene>
<accession>A0A017RYU8</accession>
<evidence type="ECO:0000256" key="2">
    <source>
        <dbReference type="ARBA" id="ARBA00022898"/>
    </source>
</evidence>
<evidence type="ECO:0000259" key="6">
    <source>
        <dbReference type="SMART" id="SM01005"/>
    </source>
</evidence>
<dbReference type="OrthoDB" id="9813814at2"/>
<proteinExistence type="predicted"/>
<dbReference type="EMBL" id="AZQP01000001">
    <property type="protein sequence ID" value="EYE89771.1"/>
    <property type="molecule type" value="Genomic_DNA"/>
</dbReference>
<evidence type="ECO:0000313" key="7">
    <source>
        <dbReference type="EMBL" id="EYE89771.1"/>
    </source>
</evidence>
<evidence type="ECO:0000256" key="3">
    <source>
        <dbReference type="ARBA" id="ARBA00023235"/>
    </source>
</evidence>
<dbReference type="Pfam" id="PF00842">
    <property type="entry name" value="Ala_racemase_C"/>
    <property type="match status" value="1"/>
</dbReference>
<protein>
    <submittedName>
        <fullName evidence="7">Alanine racemase</fullName>
    </submittedName>
</protein>
<feature type="binding site" evidence="5">
    <location>
        <position position="123"/>
    </location>
    <ligand>
        <name>substrate</name>
    </ligand>
</feature>
<dbReference type="GO" id="GO:0005829">
    <property type="term" value="C:cytosol"/>
    <property type="evidence" value="ECO:0007669"/>
    <property type="project" value="TreeGrafter"/>
</dbReference>
<dbReference type="InterPro" id="IPR020622">
    <property type="entry name" value="Ala_racemase_pyridoxalP-BS"/>
</dbReference>
<feature type="modified residue" description="N6-(pyridoxal phosphate)lysine" evidence="4">
    <location>
        <position position="33"/>
    </location>
</feature>
<dbReference type="PROSITE" id="PS00395">
    <property type="entry name" value="ALANINE_RACEMASE"/>
    <property type="match status" value="1"/>
</dbReference>
<dbReference type="InterPro" id="IPR011079">
    <property type="entry name" value="Ala_racemase_C"/>
</dbReference>
<sequence length="351" mass="40490">MRNFWCEVDLDKLEYNINKIREKTDKKLMAVVKANAYGLGIETISEFLDDKVDYFAVSTIDEALLVKSEKDILILTPVYTEEDIALVKDNYILTVDNVETLNILSSAEKDFRVHIYVDTGMNRFGIKPNKVNDFISDIKSLYKNIKIEGIYTHLHNTANTKYTINQINLFKNILDNLEEHINEIHLLNSNGFIKYNDSVDFDTTVRLGNIIYGYDSHKHFCKKIYQYKAKAIKTYYVDKGEFIGYGNYFKTKNTTKVGILDCGLIDKFGFTKDLKRNIFYDAAKAVYHHLKYNSGIIYNGRQLRILGRPNMNFTLVNMDGIEDDAIFNIDMSPIAGDSSIPKKYRKGDVNV</sequence>
<dbReference type="PRINTS" id="PR00992">
    <property type="entry name" value="ALARACEMASE"/>
</dbReference>
<dbReference type="PANTHER" id="PTHR30511">
    <property type="entry name" value="ALANINE RACEMASE"/>
    <property type="match status" value="1"/>
</dbReference>
<dbReference type="InterPro" id="IPR001608">
    <property type="entry name" value="Ala_racemase_N"/>
</dbReference>
<dbReference type="GO" id="GO:0030632">
    <property type="term" value="P:D-alanine biosynthetic process"/>
    <property type="evidence" value="ECO:0007669"/>
    <property type="project" value="TreeGrafter"/>
</dbReference>
<dbReference type="PANTHER" id="PTHR30511:SF0">
    <property type="entry name" value="ALANINE RACEMASE, CATABOLIC-RELATED"/>
    <property type="match status" value="1"/>
</dbReference>
<dbReference type="AlphaFoldDB" id="A0A017RYU8"/>